<dbReference type="Pfam" id="PF03705">
    <property type="entry name" value="CheR_N"/>
    <property type="match status" value="1"/>
</dbReference>
<keyword evidence="3" id="KW-1185">Reference proteome</keyword>
<dbReference type="OrthoDB" id="9816309at2"/>
<dbReference type="PANTHER" id="PTHR24422">
    <property type="entry name" value="CHEMOTAXIS PROTEIN METHYLTRANSFERASE"/>
    <property type="match status" value="1"/>
</dbReference>
<dbReference type="SMART" id="SM00138">
    <property type="entry name" value="MeTrc"/>
    <property type="match status" value="1"/>
</dbReference>
<evidence type="ECO:0000259" key="1">
    <source>
        <dbReference type="PROSITE" id="PS50123"/>
    </source>
</evidence>
<dbReference type="InterPro" id="IPR022641">
    <property type="entry name" value="CheR_N"/>
</dbReference>
<dbReference type="AlphaFoldDB" id="A0A1T5JRU2"/>
<keyword evidence="2" id="KW-0489">Methyltransferase</keyword>
<dbReference type="GO" id="GO:0032259">
    <property type="term" value="P:methylation"/>
    <property type="evidence" value="ECO:0007669"/>
    <property type="project" value="UniProtKB-KW"/>
</dbReference>
<sequence>MEPNETVFVTLSDEELKSLTDAIHQRHGIDFSCYEPKSLKRRVVRALHIFQFGSVHELWVKILRDHSFIYPFMDEISVGLTAMFRDPVLWKQMKSLLTNELAAKKELSIWHAGCSTGEEVYTMNIVLKESRYAKPVRAWATDISNQSIETAMKGEYHTLKVSEYDQNYRQFNPASSLNKYFREGQDSIAMDNSLISHVNFQHHNLIKDPVDKKFDIIFCRNVMIYFDNNTKFKLFEKFHQALNPGGLFIIGFYDAILPLVDESKFKVANLEAKIFQKV</sequence>
<dbReference type="InterPro" id="IPR029063">
    <property type="entry name" value="SAM-dependent_MTases_sf"/>
</dbReference>
<dbReference type="SUPFAM" id="SSF47757">
    <property type="entry name" value="Chemotaxis receptor methyltransferase CheR, N-terminal domain"/>
    <property type="match status" value="1"/>
</dbReference>
<dbReference type="Proteomes" id="UP000190961">
    <property type="component" value="Unassembled WGS sequence"/>
</dbReference>
<accession>A0A1T5JRU2</accession>
<name>A0A1T5JRU2_9BACT</name>
<dbReference type="GO" id="GO:0008757">
    <property type="term" value="F:S-adenosylmethionine-dependent methyltransferase activity"/>
    <property type="evidence" value="ECO:0007669"/>
    <property type="project" value="InterPro"/>
</dbReference>
<organism evidence="2 3">
    <name type="scientific">Ohtaekwangia koreensis</name>
    <dbReference type="NCBI Taxonomy" id="688867"/>
    <lineage>
        <taxon>Bacteria</taxon>
        <taxon>Pseudomonadati</taxon>
        <taxon>Bacteroidota</taxon>
        <taxon>Cytophagia</taxon>
        <taxon>Cytophagales</taxon>
        <taxon>Fulvivirgaceae</taxon>
        <taxon>Ohtaekwangia</taxon>
    </lineage>
</organism>
<proteinExistence type="predicted"/>
<feature type="domain" description="CheR-type methyltransferase" evidence="1">
    <location>
        <begin position="9"/>
        <end position="278"/>
    </location>
</feature>
<evidence type="ECO:0000313" key="3">
    <source>
        <dbReference type="Proteomes" id="UP000190961"/>
    </source>
</evidence>
<evidence type="ECO:0000313" key="2">
    <source>
        <dbReference type="EMBL" id="SKC53938.1"/>
    </source>
</evidence>
<dbReference type="STRING" id="688867.SAMN05660236_1395"/>
<protein>
    <submittedName>
        <fullName evidence="2">Chemotaxis protein methyltransferase CheR</fullName>
    </submittedName>
</protein>
<keyword evidence="2" id="KW-0808">Transferase</keyword>
<dbReference type="InterPro" id="IPR050903">
    <property type="entry name" value="Bact_Chemotaxis_MeTrfase"/>
</dbReference>
<dbReference type="InterPro" id="IPR022642">
    <property type="entry name" value="CheR_C"/>
</dbReference>
<dbReference type="Pfam" id="PF01739">
    <property type="entry name" value="CheR"/>
    <property type="match status" value="1"/>
</dbReference>
<dbReference type="EMBL" id="FUZU01000001">
    <property type="protein sequence ID" value="SKC53938.1"/>
    <property type="molecule type" value="Genomic_DNA"/>
</dbReference>
<dbReference type="PRINTS" id="PR00996">
    <property type="entry name" value="CHERMTFRASE"/>
</dbReference>
<reference evidence="2 3" key="1">
    <citation type="submission" date="2017-02" db="EMBL/GenBank/DDBJ databases">
        <authorList>
            <person name="Peterson S.W."/>
        </authorList>
    </citation>
    <scope>NUCLEOTIDE SEQUENCE [LARGE SCALE GENOMIC DNA]</scope>
    <source>
        <strain evidence="2 3">DSM 25262</strain>
    </source>
</reference>
<gene>
    <name evidence="2" type="ORF">SAMN05660236_1395</name>
</gene>
<dbReference type="PANTHER" id="PTHR24422:SF8">
    <property type="entry name" value="CHEMOTAXIS PROTEIN"/>
    <property type="match status" value="1"/>
</dbReference>
<dbReference type="Gene3D" id="3.40.50.150">
    <property type="entry name" value="Vaccinia Virus protein VP39"/>
    <property type="match status" value="1"/>
</dbReference>
<dbReference type="InterPro" id="IPR000780">
    <property type="entry name" value="CheR_MeTrfase"/>
</dbReference>
<dbReference type="SUPFAM" id="SSF53335">
    <property type="entry name" value="S-adenosyl-L-methionine-dependent methyltransferases"/>
    <property type="match status" value="1"/>
</dbReference>
<dbReference type="PROSITE" id="PS50123">
    <property type="entry name" value="CHER"/>
    <property type="match status" value="1"/>
</dbReference>
<dbReference type="RefSeq" id="WP_079685936.1">
    <property type="nucleotide sequence ID" value="NZ_FUZU01000001.1"/>
</dbReference>
<dbReference type="CDD" id="cd02440">
    <property type="entry name" value="AdoMet_MTases"/>
    <property type="match status" value="1"/>
</dbReference>